<dbReference type="GO" id="GO:0016757">
    <property type="term" value="F:glycosyltransferase activity"/>
    <property type="evidence" value="ECO:0007669"/>
    <property type="project" value="InterPro"/>
</dbReference>
<name>A0A9X6M2S5_BACUH</name>
<dbReference type="InterPro" id="IPR028098">
    <property type="entry name" value="Glyco_trans_4-like_N"/>
</dbReference>
<dbReference type="InterPro" id="IPR001296">
    <property type="entry name" value="Glyco_trans_1"/>
</dbReference>
<dbReference type="Proteomes" id="UP000194816">
    <property type="component" value="Unassembled WGS sequence"/>
</dbReference>
<evidence type="ECO:0000313" key="5">
    <source>
        <dbReference type="Proteomes" id="UP000194816"/>
    </source>
</evidence>
<dbReference type="AlphaFoldDB" id="A0A9X6M2S5"/>
<dbReference type="Pfam" id="PF00534">
    <property type="entry name" value="Glycos_transf_1"/>
    <property type="match status" value="1"/>
</dbReference>
<sequence length="358" mass="41573">MKIDIIGSIPPPVGGISVHIKRTKKKLIEQGIECKVYNEAQWGNIKENVYPISTYKSFIFKIPFLKADILHFHSIDMKVRMLLGVYKFFGKKIILTVHGESLINQIDSSNKLVKYLLLKGLKKIDKIICVNDQNTQYLKQLGFEPDKIITIPAYINPIEDKEDIENIPNFVWEFIENKKFVISANGCVRFYNNEDLYGIDLLIKLVHRLRQESIDVSLVFVVLDVESQNEKEKLYYQSLKKRIHEYNLASNILFYEAKDTELYPILSKSHLFIRPTNTDGYGVSIAEALHYKIPSIASNVCIRPEGTILFNSRDNTDLYAKTLDVIENYENYIKENEDYKLKDNFCDLHNLYVSVIKN</sequence>
<evidence type="ECO:0000259" key="3">
    <source>
        <dbReference type="Pfam" id="PF13439"/>
    </source>
</evidence>
<dbReference type="Gene3D" id="3.40.50.2000">
    <property type="entry name" value="Glycogen Phosphorylase B"/>
    <property type="match status" value="2"/>
</dbReference>
<dbReference type="Pfam" id="PF13439">
    <property type="entry name" value="Glyco_transf_4"/>
    <property type="match status" value="1"/>
</dbReference>
<proteinExistence type="inferred from homology"/>
<dbReference type="EMBL" id="MOOK01000058">
    <property type="protein sequence ID" value="OUB57276.1"/>
    <property type="molecule type" value="Genomic_DNA"/>
</dbReference>
<evidence type="ECO:0000259" key="2">
    <source>
        <dbReference type="Pfam" id="PF00534"/>
    </source>
</evidence>
<reference evidence="4 5" key="1">
    <citation type="submission" date="2016-10" db="EMBL/GenBank/DDBJ databases">
        <title>Comparative genomics of Bacillus thuringiensis reveals a path to pathogens against multiple invertebrate hosts.</title>
        <authorList>
            <person name="Zheng J."/>
            <person name="Gao Q."/>
            <person name="Liu H."/>
            <person name="Peng D."/>
            <person name="Ruan L."/>
            <person name="Sun M."/>
        </authorList>
    </citation>
    <scope>NUCLEOTIDE SEQUENCE [LARGE SCALE GENOMIC DNA]</scope>
    <source>
        <strain evidence="4">BGSC 4AU1</strain>
    </source>
</reference>
<dbReference type="RefSeq" id="WP_088114409.1">
    <property type="nucleotide sequence ID" value="NZ_MOOK01000058.1"/>
</dbReference>
<dbReference type="PANTHER" id="PTHR12526">
    <property type="entry name" value="GLYCOSYLTRANSFERASE"/>
    <property type="match status" value="1"/>
</dbReference>
<feature type="domain" description="Glycosyltransferase subfamily 4-like N-terminal" evidence="3">
    <location>
        <begin position="13"/>
        <end position="155"/>
    </location>
</feature>
<feature type="domain" description="Glycosyl transferase family 1" evidence="2">
    <location>
        <begin position="197"/>
        <end position="305"/>
    </location>
</feature>
<accession>A0A9X6M2S5</accession>
<gene>
    <name evidence="4" type="ORF">BK716_06590</name>
</gene>
<evidence type="ECO:0000256" key="1">
    <source>
        <dbReference type="ARBA" id="ARBA00009481"/>
    </source>
</evidence>
<comment type="caution">
    <text evidence="4">The sequence shown here is derived from an EMBL/GenBank/DDBJ whole genome shotgun (WGS) entry which is preliminary data.</text>
</comment>
<organism evidence="4 5">
    <name type="scientific">Bacillus thuringiensis subsp. higo</name>
    <dbReference type="NCBI Taxonomy" id="132266"/>
    <lineage>
        <taxon>Bacteria</taxon>
        <taxon>Bacillati</taxon>
        <taxon>Bacillota</taxon>
        <taxon>Bacilli</taxon>
        <taxon>Bacillales</taxon>
        <taxon>Bacillaceae</taxon>
        <taxon>Bacillus</taxon>
        <taxon>Bacillus cereus group</taxon>
    </lineage>
</organism>
<comment type="similarity">
    <text evidence="1">Belongs to the glycosyltransferase group 1 family. Glycosyltransferase 4 subfamily.</text>
</comment>
<dbReference type="SUPFAM" id="SSF53756">
    <property type="entry name" value="UDP-Glycosyltransferase/glycogen phosphorylase"/>
    <property type="match status" value="1"/>
</dbReference>
<dbReference type="CDD" id="cd03801">
    <property type="entry name" value="GT4_PimA-like"/>
    <property type="match status" value="1"/>
</dbReference>
<evidence type="ECO:0000313" key="4">
    <source>
        <dbReference type="EMBL" id="OUB57276.1"/>
    </source>
</evidence>
<protein>
    <submittedName>
        <fullName evidence="4">Glycosyltransferase</fullName>
    </submittedName>
</protein>